<reference evidence="1" key="1">
    <citation type="submission" date="2020-05" db="EMBL/GenBank/DDBJ databases">
        <title>Large-scale comparative analyses of tick genomes elucidate their genetic diversity and vector capacities.</title>
        <authorList>
            <person name="Jia N."/>
            <person name="Wang J."/>
            <person name="Shi W."/>
            <person name="Du L."/>
            <person name="Sun Y."/>
            <person name="Zhan W."/>
            <person name="Jiang J."/>
            <person name="Wang Q."/>
            <person name="Zhang B."/>
            <person name="Ji P."/>
            <person name="Sakyi L.B."/>
            <person name="Cui X."/>
            <person name="Yuan T."/>
            <person name="Jiang B."/>
            <person name="Yang W."/>
            <person name="Lam T.T.-Y."/>
            <person name="Chang Q."/>
            <person name="Ding S."/>
            <person name="Wang X."/>
            <person name="Zhu J."/>
            <person name="Ruan X."/>
            <person name="Zhao L."/>
            <person name="Wei J."/>
            <person name="Que T."/>
            <person name="Du C."/>
            <person name="Cheng J."/>
            <person name="Dai P."/>
            <person name="Han X."/>
            <person name="Huang E."/>
            <person name="Gao Y."/>
            <person name="Liu J."/>
            <person name="Shao H."/>
            <person name="Ye R."/>
            <person name="Li L."/>
            <person name="Wei W."/>
            <person name="Wang X."/>
            <person name="Wang C."/>
            <person name="Yang T."/>
            <person name="Huo Q."/>
            <person name="Li W."/>
            <person name="Guo W."/>
            <person name="Chen H."/>
            <person name="Zhou L."/>
            <person name="Ni X."/>
            <person name="Tian J."/>
            <person name="Zhou Y."/>
            <person name="Sheng Y."/>
            <person name="Liu T."/>
            <person name="Pan Y."/>
            <person name="Xia L."/>
            <person name="Li J."/>
            <person name="Zhao F."/>
            <person name="Cao W."/>
        </authorList>
    </citation>
    <scope>NUCLEOTIDE SEQUENCE</scope>
    <source>
        <strain evidence="1">Hyas-2018</strain>
    </source>
</reference>
<protein>
    <submittedName>
        <fullName evidence="1">Uncharacterized protein</fullName>
    </submittedName>
</protein>
<dbReference type="EMBL" id="CM023481">
    <property type="protein sequence ID" value="KAH6947237.1"/>
    <property type="molecule type" value="Genomic_DNA"/>
</dbReference>
<organism evidence="1 2">
    <name type="scientific">Hyalomma asiaticum</name>
    <name type="common">Tick</name>
    <dbReference type="NCBI Taxonomy" id="266040"/>
    <lineage>
        <taxon>Eukaryota</taxon>
        <taxon>Metazoa</taxon>
        <taxon>Ecdysozoa</taxon>
        <taxon>Arthropoda</taxon>
        <taxon>Chelicerata</taxon>
        <taxon>Arachnida</taxon>
        <taxon>Acari</taxon>
        <taxon>Parasitiformes</taxon>
        <taxon>Ixodida</taxon>
        <taxon>Ixodoidea</taxon>
        <taxon>Ixodidae</taxon>
        <taxon>Hyalomminae</taxon>
        <taxon>Hyalomma</taxon>
    </lineage>
</organism>
<accession>A0ACB7TI56</accession>
<dbReference type="Proteomes" id="UP000821845">
    <property type="component" value="Chromosome 1"/>
</dbReference>
<keyword evidence="2" id="KW-1185">Reference proteome</keyword>
<evidence type="ECO:0000313" key="2">
    <source>
        <dbReference type="Proteomes" id="UP000821845"/>
    </source>
</evidence>
<proteinExistence type="predicted"/>
<evidence type="ECO:0000313" key="1">
    <source>
        <dbReference type="EMBL" id="KAH6947237.1"/>
    </source>
</evidence>
<gene>
    <name evidence="1" type="ORF">HPB50_017765</name>
</gene>
<comment type="caution">
    <text evidence="1">The sequence shown here is derived from an EMBL/GenBank/DDBJ whole genome shotgun (WGS) entry which is preliminary data.</text>
</comment>
<sequence>MAMGSWLDGGTESTVLHVYLDPPGCASTSTVAATGSSSHSNGSHKGCPLDSVDEVRRRKITRVVGIVRALRGSLSNACACIAASMQSYFGQPSSSPASSTVAAEHRRQRWQSSSHCHRRQQSQQQHQQKRRDGGVGAKVPTCVDCRIGRERRSSTWMPAVCAGIVAALCYINSLDGDFVHDDMVAVVGNADVTGDSRRHASSSSSLWANDFWGRPMSDPRSHKSYRPLTVLTFRANYYANGRQVRGFHMVNVALHCACSVLVAIVARSVLRVPDLYACLGAAMFAAHPVHTEAVSIHHV</sequence>
<name>A0ACB7TI56_HYAAI</name>